<dbReference type="EMBL" id="JAZGSY010000029">
    <property type="protein sequence ID" value="KAL1842934.1"/>
    <property type="molecule type" value="Genomic_DNA"/>
</dbReference>
<evidence type="ECO:0000256" key="3">
    <source>
        <dbReference type="ARBA" id="ARBA00022927"/>
    </source>
</evidence>
<dbReference type="PANTHER" id="PTHR13149">
    <property type="entry name" value="VACUOLAR PROTEIN SORTING-ASSOCIATED PROTEIN VPS25"/>
    <property type="match status" value="1"/>
</dbReference>
<feature type="compositionally biased region" description="Low complexity" evidence="4">
    <location>
        <begin position="10"/>
        <end position="22"/>
    </location>
</feature>
<evidence type="ECO:0000313" key="6">
    <source>
        <dbReference type="Proteomes" id="UP001583172"/>
    </source>
</evidence>
<dbReference type="Gene3D" id="1.10.10.570">
    <property type="entry name" value="Winged helix' DNA-binding domain. Chain C. Domain 1"/>
    <property type="match status" value="1"/>
</dbReference>
<dbReference type="Pfam" id="PF05871">
    <property type="entry name" value="ESCRT-II"/>
    <property type="match status" value="1"/>
</dbReference>
<keyword evidence="2" id="KW-0813">Transport</keyword>
<reference evidence="5 6" key="1">
    <citation type="journal article" date="2024" name="Commun. Biol.">
        <title>Comparative genomic analysis of thermophilic fungi reveals convergent evolutionary adaptations and gene losses.</title>
        <authorList>
            <person name="Steindorff A.S."/>
            <person name="Aguilar-Pontes M.V."/>
            <person name="Robinson A.J."/>
            <person name="Andreopoulos B."/>
            <person name="LaButti K."/>
            <person name="Kuo A."/>
            <person name="Mondo S."/>
            <person name="Riley R."/>
            <person name="Otillar R."/>
            <person name="Haridas S."/>
            <person name="Lipzen A."/>
            <person name="Grimwood J."/>
            <person name="Schmutz J."/>
            <person name="Clum A."/>
            <person name="Reid I.D."/>
            <person name="Moisan M.C."/>
            <person name="Butler G."/>
            <person name="Nguyen T.T.M."/>
            <person name="Dewar K."/>
            <person name="Conant G."/>
            <person name="Drula E."/>
            <person name="Henrissat B."/>
            <person name="Hansel C."/>
            <person name="Singer S."/>
            <person name="Hutchinson M.I."/>
            <person name="de Vries R.P."/>
            <person name="Natvig D.O."/>
            <person name="Powell A.J."/>
            <person name="Tsang A."/>
            <person name="Grigoriev I.V."/>
        </authorList>
    </citation>
    <scope>NUCLEOTIDE SEQUENCE [LARGE SCALE GENOMIC DNA]</scope>
    <source>
        <strain evidence="5 6">CBS 620.91</strain>
    </source>
</reference>
<comment type="similarity">
    <text evidence="1">Belongs to the VPS25 family.</text>
</comment>
<feature type="region of interest" description="Disordered" evidence="4">
    <location>
        <begin position="79"/>
        <end position="121"/>
    </location>
</feature>
<evidence type="ECO:0000256" key="1">
    <source>
        <dbReference type="ARBA" id="ARBA00009674"/>
    </source>
</evidence>
<name>A0ABR3VM23_HUMIN</name>
<feature type="region of interest" description="Disordered" evidence="4">
    <location>
        <begin position="1"/>
        <end position="22"/>
    </location>
</feature>
<evidence type="ECO:0000256" key="4">
    <source>
        <dbReference type="SAM" id="MobiDB-lite"/>
    </source>
</evidence>
<feature type="compositionally biased region" description="Polar residues" evidence="4">
    <location>
        <begin position="90"/>
        <end position="105"/>
    </location>
</feature>
<evidence type="ECO:0000256" key="2">
    <source>
        <dbReference type="ARBA" id="ARBA00022448"/>
    </source>
</evidence>
<dbReference type="InterPro" id="IPR008570">
    <property type="entry name" value="ESCRT-II_cplx_Vps25-sub"/>
</dbReference>
<accession>A0ABR3VM23</accession>
<dbReference type="Proteomes" id="UP001583172">
    <property type="component" value="Unassembled WGS sequence"/>
</dbReference>
<evidence type="ECO:0000313" key="5">
    <source>
        <dbReference type="EMBL" id="KAL1842934.1"/>
    </source>
</evidence>
<gene>
    <name evidence="5" type="ORF">VTJ49DRAFT_3722</name>
</gene>
<evidence type="ECO:0008006" key="7">
    <source>
        <dbReference type="Google" id="ProtNLM"/>
    </source>
</evidence>
<comment type="caution">
    <text evidence="5">The sequence shown here is derived from an EMBL/GenBank/DDBJ whole genome shotgun (WGS) entry which is preliminary data.</text>
</comment>
<dbReference type="InterPro" id="IPR036388">
    <property type="entry name" value="WH-like_DNA-bd_sf"/>
</dbReference>
<dbReference type="PANTHER" id="PTHR13149:SF0">
    <property type="entry name" value="VACUOLAR PROTEIN-SORTING-ASSOCIATED PROTEIN 25"/>
    <property type="match status" value="1"/>
</dbReference>
<sequence>MTTPPPAPPSATADPPSSSTSNTFTFPPEYFFPPFFTRQTNLTTHHAQLIKWSSLVLAYCRHHRILKLSLSGTTGITINPNAGDLPPLSSLDTNPTALPSQTLSSTTGGTGTGTEKDTTDLFHNRTINRRLSPADIREVIDFLRRDGRAEYVGGSPPPPPPRSGELSTGTSGYAWIYWRSPEEWAALVEAWVDSTGQKGSVLTLYELIEGDGSRGTGELLLSLASVVWQDGLRLTDLTHRVPRLGPGAPAQSAASAGETGQGSCVWERGLFGRQVLLTRVML</sequence>
<keyword evidence="6" id="KW-1185">Reference proteome</keyword>
<proteinExistence type="inferred from homology"/>
<organism evidence="5 6">
    <name type="scientific">Humicola insolens</name>
    <name type="common">Soft-rot fungus</name>
    <dbReference type="NCBI Taxonomy" id="85995"/>
    <lineage>
        <taxon>Eukaryota</taxon>
        <taxon>Fungi</taxon>
        <taxon>Dikarya</taxon>
        <taxon>Ascomycota</taxon>
        <taxon>Pezizomycotina</taxon>
        <taxon>Sordariomycetes</taxon>
        <taxon>Sordariomycetidae</taxon>
        <taxon>Sordariales</taxon>
        <taxon>Chaetomiaceae</taxon>
        <taxon>Mycothermus</taxon>
    </lineage>
</organism>
<keyword evidence="3" id="KW-0653">Protein transport</keyword>
<dbReference type="InterPro" id="IPR036390">
    <property type="entry name" value="WH_DNA-bd_sf"/>
</dbReference>
<dbReference type="Gene3D" id="1.10.10.10">
    <property type="entry name" value="Winged helix-like DNA-binding domain superfamily/Winged helix DNA-binding domain"/>
    <property type="match status" value="1"/>
</dbReference>
<protein>
    <recommendedName>
        <fullName evidence="7">Vacuolar protein-sorting-associated protein 25</fullName>
    </recommendedName>
</protein>
<dbReference type="InterPro" id="IPR014041">
    <property type="entry name" value="ESCRT-II_cplx_Vps25-sub_N"/>
</dbReference>
<dbReference type="SUPFAM" id="SSF46785">
    <property type="entry name" value="Winged helix' DNA-binding domain"/>
    <property type="match status" value="3"/>
</dbReference>